<sequence length="702" mass="79265">MSSLWLNEESTIEDSCGSTAQQLRLAALYASFRNCTCAADLRQADVAVFAKSLLTFFETLVECRANDGCNDEQKKILDENMYAVKQIDAFGKLPAGLLEMTLISSGSYTECKDLVAPYDVHYCYADAVFDNQTNNAMGTTMGVKIAVCMPRSCSEEVGPDIPKVINSIEIEGIPLNFVHSNCVPTSVKPTTAFWIFMSFMAVFVVWAIVATIVDFVLSVYYQRKSRESTAMRILLAYSVYSNGGAILETGPDKPGTLKSLASIRFISMTWVVAGHTLGQNAFSDAVLPVLSLWNPFLSTTITNAFFSVDTFFLLSGILVSYIFFKSKPSARFVKNPFTWVMFYVHRYLRLTPPIMIFIGFYTVILPFTNGPWTASVEGIVGSLEDSVEACRKYWWRNLFYINNLFGNSPECYPVAWYLAVDTQLYVVAPIFLITLALRPIIGVALLVLCGAASVAYVYAITFRDDLPATVVGAKTSDFFSEYYEKPWTRCTPYLIGLGVGYLLTMGRKPKLHWTVITSSWAIAAAVALASLYGPHRYIKGDDNWSEFVRSSYNNFSRIGWALAVSWVIVANHLGWGGPIATFMDHPLWKPLGRLSYCGYIVHFFVIHYVFDLDDRPSHYVSIWQTYIYRVIPVVVLSYIFAFIWSCLFEVPVVKLEKMLIESISPPKKEIKPKHNIDNNVHERIYAYDKQQKEQLEQEQIRF</sequence>
<feature type="transmembrane region" description="Helical" evidence="1">
    <location>
        <begin position="414"/>
        <end position="433"/>
    </location>
</feature>
<dbReference type="GO" id="GO:0016747">
    <property type="term" value="F:acyltransferase activity, transferring groups other than amino-acyl groups"/>
    <property type="evidence" value="ECO:0007669"/>
    <property type="project" value="InterPro"/>
</dbReference>
<dbReference type="Proteomes" id="UP000054047">
    <property type="component" value="Unassembled WGS sequence"/>
</dbReference>
<gene>
    <name evidence="3" type="ORF">ANCDUO_05363</name>
</gene>
<keyword evidence="3" id="KW-0012">Acyltransferase</keyword>
<organism evidence="3 4">
    <name type="scientific">Ancylostoma duodenale</name>
    <dbReference type="NCBI Taxonomy" id="51022"/>
    <lineage>
        <taxon>Eukaryota</taxon>
        <taxon>Metazoa</taxon>
        <taxon>Ecdysozoa</taxon>
        <taxon>Nematoda</taxon>
        <taxon>Chromadorea</taxon>
        <taxon>Rhabditida</taxon>
        <taxon>Rhabditina</taxon>
        <taxon>Rhabditomorpha</taxon>
        <taxon>Strongyloidea</taxon>
        <taxon>Ancylostomatidae</taxon>
        <taxon>Ancylostomatinae</taxon>
        <taxon>Ancylostoma</taxon>
    </lineage>
</organism>
<feature type="transmembrane region" description="Helical" evidence="1">
    <location>
        <begin position="630"/>
        <end position="650"/>
    </location>
</feature>
<feature type="domain" description="Nose resistant-to-fluoxetine protein N-terminal" evidence="2">
    <location>
        <begin position="60"/>
        <end position="182"/>
    </location>
</feature>
<feature type="transmembrane region" description="Helical" evidence="1">
    <location>
        <begin position="594"/>
        <end position="610"/>
    </location>
</feature>
<accession>A0A0C2DNQ9</accession>
<evidence type="ECO:0000259" key="2">
    <source>
        <dbReference type="SMART" id="SM00703"/>
    </source>
</evidence>
<evidence type="ECO:0000256" key="1">
    <source>
        <dbReference type="SAM" id="Phobius"/>
    </source>
</evidence>
<evidence type="ECO:0000313" key="3">
    <source>
        <dbReference type="EMBL" id="KIH64327.1"/>
    </source>
</evidence>
<dbReference type="PANTHER" id="PTHR11161:SF0">
    <property type="entry name" value="O-ACYLTRANSFERASE LIKE PROTEIN"/>
    <property type="match status" value="1"/>
</dbReference>
<protein>
    <submittedName>
        <fullName evidence="3">Acyltransferase</fullName>
    </submittedName>
</protein>
<evidence type="ECO:0000313" key="4">
    <source>
        <dbReference type="Proteomes" id="UP000054047"/>
    </source>
</evidence>
<feature type="transmembrane region" description="Helical" evidence="1">
    <location>
        <begin position="304"/>
        <end position="324"/>
    </location>
</feature>
<dbReference type="InterPro" id="IPR006621">
    <property type="entry name" value="Nose-resist-to-fluoxetine_N"/>
</dbReference>
<dbReference type="Pfam" id="PF20146">
    <property type="entry name" value="NRF"/>
    <property type="match status" value="1"/>
</dbReference>
<keyword evidence="1" id="KW-0472">Membrane</keyword>
<dbReference type="OrthoDB" id="207378at2759"/>
<dbReference type="Pfam" id="PF01757">
    <property type="entry name" value="Acyl_transf_3"/>
    <property type="match status" value="1"/>
</dbReference>
<feature type="transmembrane region" description="Helical" evidence="1">
    <location>
        <begin position="347"/>
        <end position="367"/>
    </location>
</feature>
<keyword evidence="4" id="KW-1185">Reference proteome</keyword>
<feature type="transmembrane region" description="Helical" evidence="1">
    <location>
        <begin position="558"/>
        <end position="582"/>
    </location>
</feature>
<dbReference type="InterPro" id="IPR002656">
    <property type="entry name" value="Acyl_transf_3_dom"/>
</dbReference>
<dbReference type="PANTHER" id="PTHR11161">
    <property type="entry name" value="O-ACYLTRANSFERASE"/>
    <property type="match status" value="1"/>
</dbReference>
<reference evidence="3 4" key="1">
    <citation type="submission" date="2013-12" db="EMBL/GenBank/DDBJ databases">
        <title>Draft genome of the parsitic nematode Ancylostoma duodenale.</title>
        <authorList>
            <person name="Mitreva M."/>
        </authorList>
    </citation>
    <scope>NUCLEOTIDE SEQUENCE [LARGE SCALE GENOMIC DNA]</scope>
    <source>
        <strain evidence="3 4">Zhejiang</strain>
    </source>
</reference>
<keyword evidence="1" id="KW-1133">Transmembrane helix</keyword>
<feature type="transmembrane region" description="Helical" evidence="1">
    <location>
        <begin position="440"/>
        <end position="459"/>
    </location>
</feature>
<keyword evidence="1" id="KW-0812">Transmembrane</keyword>
<name>A0A0C2DNQ9_9BILA</name>
<feature type="transmembrane region" description="Helical" evidence="1">
    <location>
        <begin position="192"/>
        <end position="217"/>
    </location>
</feature>
<dbReference type="InterPro" id="IPR052728">
    <property type="entry name" value="O2_lipid_transport_reg"/>
</dbReference>
<dbReference type="EMBL" id="KN728131">
    <property type="protein sequence ID" value="KIH64327.1"/>
    <property type="molecule type" value="Genomic_DNA"/>
</dbReference>
<proteinExistence type="predicted"/>
<keyword evidence="3" id="KW-0808">Transferase</keyword>
<dbReference type="AlphaFoldDB" id="A0A0C2DNQ9"/>
<feature type="transmembrane region" description="Helical" evidence="1">
    <location>
        <begin position="511"/>
        <end position="532"/>
    </location>
</feature>
<dbReference type="SMART" id="SM00703">
    <property type="entry name" value="NRF"/>
    <property type="match status" value="1"/>
</dbReference>